<keyword evidence="2" id="KW-1185">Reference proteome</keyword>
<gene>
    <name evidence="1" type="ORF">NECAME_15288</name>
</gene>
<organism evidence="1 2">
    <name type="scientific">Necator americanus</name>
    <name type="common">Human hookworm</name>
    <dbReference type="NCBI Taxonomy" id="51031"/>
    <lineage>
        <taxon>Eukaryota</taxon>
        <taxon>Metazoa</taxon>
        <taxon>Ecdysozoa</taxon>
        <taxon>Nematoda</taxon>
        <taxon>Chromadorea</taxon>
        <taxon>Rhabditida</taxon>
        <taxon>Rhabditina</taxon>
        <taxon>Rhabditomorpha</taxon>
        <taxon>Strongyloidea</taxon>
        <taxon>Ancylostomatidae</taxon>
        <taxon>Bunostominae</taxon>
        <taxon>Necator</taxon>
    </lineage>
</organism>
<evidence type="ECO:0008006" key="3">
    <source>
        <dbReference type="Google" id="ProtNLM"/>
    </source>
</evidence>
<dbReference type="EMBL" id="KI669102">
    <property type="protein sequence ID" value="ETN69468.1"/>
    <property type="molecule type" value="Genomic_DNA"/>
</dbReference>
<evidence type="ECO:0000313" key="2">
    <source>
        <dbReference type="Proteomes" id="UP000053676"/>
    </source>
</evidence>
<dbReference type="OrthoDB" id="196131at2759"/>
<sequence length="68" mass="7806">MYMYYMLRSYPQSRGRPGWNKSAIRGESEEFKAGKTPIMLATDVAARGLELCTLIWMLVRCARSGLWS</sequence>
<dbReference type="Proteomes" id="UP000053676">
    <property type="component" value="Unassembled WGS sequence"/>
</dbReference>
<name>W2SIS1_NECAM</name>
<reference evidence="2" key="1">
    <citation type="journal article" date="2014" name="Nat. Genet.">
        <title>Genome of the human hookworm Necator americanus.</title>
        <authorList>
            <person name="Tang Y.T."/>
            <person name="Gao X."/>
            <person name="Rosa B.A."/>
            <person name="Abubucker S."/>
            <person name="Hallsworth-Pepin K."/>
            <person name="Martin J."/>
            <person name="Tyagi R."/>
            <person name="Heizer E."/>
            <person name="Zhang X."/>
            <person name="Bhonagiri-Palsikar V."/>
            <person name="Minx P."/>
            <person name="Warren W.C."/>
            <person name="Wang Q."/>
            <person name="Zhan B."/>
            <person name="Hotez P.J."/>
            <person name="Sternberg P.W."/>
            <person name="Dougall A."/>
            <person name="Gaze S.T."/>
            <person name="Mulvenna J."/>
            <person name="Sotillo J."/>
            <person name="Ranganathan S."/>
            <person name="Rabelo E.M."/>
            <person name="Wilson R.K."/>
            <person name="Felgner P.L."/>
            <person name="Bethony J."/>
            <person name="Hawdon J.M."/>
            <person name="Gasser R.B."/>
            <person name="Loukas A."/>
            <person name="Mitreva M."/>
        </authorList>
    </citation>
    <scope>NUCLEOTIDE SEQUENCE [LARGE SCALE GENOMIC DNA]</scope>
</reference>
<dbReference type="AlphaFoldDB" id="W2SIS1"/>
<accession>W2SIS1</accession>
<dbReference type="KEGG" id="nai:NECAME_15288"/>
<protein>
    <recommendedName>
        <fullName evidence="3">Helicase C-terminal domain-containing protein</fullName>
    </recommendedName>
</protein>
<proteinExistence type="predicted"/>
<evidence type="ECO:0000313" key="1">
    <source>
        <dbReference type="EMBL" id="ETN69468.1"/>
    </source>
</evidence>